<keyword evidence="1" id="KW-0808">Transferase</keyword>
<accession>A0A382ME02</accession>
<dbReference type="GO" id="GO:0008410">
    <property type="term" value="F:CoA-transferase activity"/>
    <property type="evidence" value="ECO:0007669"/>
    <property type="project" value="TreeGrafter"/>
</dbReference>
<evidence type="ECO:0000313" key="2">
    <source>
        <dbReference type="EMBL" id="SVC46285.1"/>
    </source>
</evidence>
<feature type="non-terminal residue" evidence="2">
    <location>
        <position position="1"/>
    </location>
</feature>
<feature type="non-terminal residue" evidence="2">
    <location>
        <position position="386"/>
    </location>
</feature>
<dbReference type="SUPFAM" id="SSF89796">
    <property type="entry name" value="CoA-transferase family III (CaiB/BaiF)"/>
    <property type="match status" value="2"/>
</dbReference>
<evidence type="ECO:0000256" key="1">
    <source>
        <dbReference type="ARBA" id="ARBA00022679"/>
    </source>
</evidence>
<proteinExistence type="predicted"/>
<evidence type="ECO:0008006" key="3">
    <source>
        <dbReference type="Google" id="ProtNLM"/>
    </source>
</evidence>
<dbReference type="InterPro" id="IPR003673">
    <property type="entry name" value="CoA-Trfase_fam_III"/>
</dbReference>
<dbReference type="Gene3D" id="3.40.50.10540">
    <property type="entry name" value="Crotonobetainyl-coa:carnitine coa-transferase, domain 1"/>
    <property type="match status" value="2"/>
</dbReference>
<dbReference type="EMBL" id="UINC01092580">
    <property type="protein sequence ID" value="SVC46285.1"/>
    <property type="molecule type" value="Genomic_DNA"/>
</dbReference>
<protein>
    <recommendedName>
        <fullName evidence="3">CoA transferase</fullName>
    </recommendedName>
</protein>
<dbReference type="Pfam" id="PF02515">
    <property type="entry name" value="CoA_transf_3"/>
    <property type="match status" value="2"/>
</dbReference>
<dbReference type="InterPro" id="IPR050483">
    <property type="entry name" value="CoA-transferase_III_domain"/>
</dbReference>
<gene>
    <name evidence="2" type="ORF">METZ01_LOCUS299139</name>
</gene>
<organism evidence="2">
    <name type="scientific">marine metagenome</name>
    <dbReference type="NCBI Taxonomy" id="408172"/>
    <lineage>
        <taxon>unclassified sequences</taxon>
        <taxon>metagenomes</taxon>
        <taxon>ecological metagenomes</taxon>
    </lineage>
</organism>
<dbReference type="InterPro" id="IPR023606">
    <property type="entry name" value="CoA-Trfase_III_dom_1_sf"/>
</dbReference>
<reference evidence="2" key="1">
    <citation type="submission" date="2018-05" db="EMBL/GenBank/DDBJ databases">
        <authorList>
            <person name="Lanie J.A."/>
            <person name="Ng W.-L."/>
            <person name="Kazmierczak K.M."/>
            <person name="Andrzejewski T.M."/>
            <person name="Davidsen T.M."/>
            <person name="Wayne K.J."/>
            <person name="Tettelin H."/>
            <person name="Glass J.I."/>
            <person name="Rusch D."/>
            <person name="Podicherti R."/>
            <person name="Tsui H.-C.T."/>
            <person name="Winkler M.E."/>
        </authorList>
    </citation>
    <scope>NUCLEOTIDE SEQUENCE</scope>
</reference>
<dbReference type="InterPro" id="IPR044855">
    <property type="entry name" value="CoA-Trfase_III_dom3_sf"/>
</dbReference>
<dbReference type="Gene3D" id="3.30.1540.10">
    <property type="entry name" value="formyl-coa transferase, domain 3"/>
    <property type="match status" value="1"/>
</dbReference>
<name>A0A382ME02_9ZZZZ</name>
<dbReference type="PANTHER" id="PTHR48207:SF3">
    <property type="entry name" value="SUCCINATE--HYDROXYMETHYLGLUTARATE COA-TRANSFERASE"/>
    <property type="match status" value="1"/>
</dbReference>
<sequence length="386" mass="42355">ATLGPPTARLMEYVCEEGFCDEATRDKDWIEYGLLLSTGEESISEFERVKQCIADCTASKTKTELLEAAMKRRLLLAPMSTVRDVVRSDQFSSREYFVRPVGDGRSAQISYPGPFVKFSGSPLGSRRRPPMIGEHTAEILAELEEVREPRSLEERPAPDKPLAGVKILDFMWALAGPGATRILADWGATVIRVESSTKLCVVRTIRPFMDQDESTEKSAIFHSTNAGKRMLTLNLTSEEGRNIAKDLVRWADVVTESFSPRAMKSFGLDYQSLTAINPDVIMLSTCLFGQTGPLSMFAGYGNLAAAITGFYAITGWPDREPAGPFGAYTDYIAPRYNAIAILAALDHKRRTGQGQHIDLAQAEAALHFTAPALVDYATNGNVQTGI</sequence>
<dbReference type="PANTHER" id="PTHR48207">
    <property type="entry name" value="SUCCINATE--HYDROXYMETHYLGLUTARATE COA-TRANSFERASE"/>
    <property type="match status" value="1"/>
</dbReference>
<dbReference type="AlphaFoldDB" id="A0A382ME02"/>